<protein>
    <recommendedName>
        <fullName evidence="9">NlpC/P60 domain-containing protein</fullName>
    </recommendedName>
</protein>
<dbReference type="GO" id="GO:0006508">
    <property type="term" value="P:proteolysis"/>
    <property type="evidence" value="ECO:0007669"/>
    <property type="project" value="UniProtKB-KW"/>
</dbReference>
<sequence>MKKRILSTVMISSMMFGATVLPVLSSASPATDSDKKISDLSSKEAAANAELTSVRENIANIQAKASALQAEQVSLNKETKKLTKEITSLTERIEKREAAIKDQARSVQTDRKGTTFIDAVLNAESVSEAITRVAAATRLVGAGNDLMVEQQQDKKAVEKKKEATEEKVATIQNNAAKLEAKKGELITQELQKAAVSNGLAAEKATEKSKKDEFLAEAKAAEKALEKQEKAVAKAESSREEVEVSKGETTPQTEAPKEETTPQTEAPKEETTPETEAPVQKPEVPTTPANPNASGSAIVAEAMKHIGKPYVWGAKGPESFDCSGFTAYVYRAVTGKEIGGWTVPQESAGTVIPLSQAQAGDLLFWGPQGGTHHVAISTGGTGYVHAPTEGQTVTTSNFAWYSPDFAVRVN</sequence>
<keyword evidence="4" id="KW-0378">Hydrolase</keyword>
<dbReference type="EMBL" id="CP049886">
    <property type="protein sequence ID" value="QIL45887.1"/>
    <property type="molecule type" value="Genomic_DNA"/>
</dbReference>
<dbReference type="Gene3D" id="3.90.1720.10">
    <property type="entry name" value="endopeptidase domain like (from Nostoc punctiforme)"/>
    <property type="match status" value="1"/>
</dbReference>
<dbReference type="PANTHER" id="PTHR47053:SF1">
    <property type="entry name" value="MUREIN DD-ENDOPEPTIDASE MEPH-RELATED"/>
    <property type="match status" value="1"/>
</dbReference>
<dbReference type="PANTHER" id="PTHR47053">
    <property type="entry name" value="MUREIN DD-ENDOPEPTIDASE MEPH-RELATED"/>
    <property type="match status" value="1"/>
</dbReference>
<dbReference type="Pfam" id="PF24568">
    <property type="entry name" value="CC_PcsB"/>
    <property type="match status" value="1"/>
</dbReference>
<dbReference type="Proteomes" id="UP000500890">
    <property type="component" value="Chromosome"/>
</dbReference>
<feature type="domain" description="NlpC/P60" evidence="9">
    <location>
        <begin position="291"/>
        <end position="409"/>
    </location>
</feature>
<name>A0A6G8ALL9_9ENTE</name>
<keyword evidence="11" id="KW-1185">Reference proteome</keyword>
<evidence type="ECO:0000313" key="11">
    <source>
        <dbReference type="Proteomes" id="UP000500890"/>
    </source>
</evidence>
<feature type="coiled-coil region" evidence="6">
    <location>
        <begin position="44"/>
        <end position="99"/>
    </location>
</feature>
<organism evidence="10 11">
    <name type="scientific">Vagococcus coleopterorum</name>
    <dbReference type="NCBI Taxonomy" id="2714946"/>
    <lineage>
        <taxon>Bacteria</taxon>
        <taxon>Bacillati</taxon>
        <taxon>Bacillota</taxon>
        <taxon>Bacilli</taxon>
        <taxon>Lactobacillales</taxon>
        <taxon>Enterococcaceae</taxon>
        <taxon>Vagococcus</taxon>
    </lineage>
</organism>
<keyword evidence="3 8" id="KW-0732">Signal</keyword>
<keyword evidence="2" id="KW-0645">Protease</keyword>
<accession>A0A6G8ALL9</accession>
<evidence type="ECO:0000256" key="7">
    <source>
        <dbReference type="SAM" id="MobiDB-lite"/>
    </source>
</evidence>
<feature type="compositionally biased region" description="Basic and acidic residues" evidence="7">
    <location>
        <begin position="254"/>
        <end position="270"/>
    </location>
</feature>
<reference evidence="10 11" key="1">
    <citation type="submission" date="2020-03" db="EMBL/GenBank/DDBJ databases">
        <title>Vagococcus sp. nov., isolated from beetles.</title>
        <authorList>
            <person name="Hyun D.-W."/>
            <person name="Bae J.-W."/>
        </authorList>
    </citation>
    <scope>NUCLEOTIDE SEQUENCE [LARGE SCALE GENOMIC DNA]</scope>
    <source>
        <strain evidence="10 11">HDW17A</strain>
    </source>
</reference>
<dbReference type="SUPFAM" id="SSF54001">
    <property type="entry name" value="Cysteine proteinases"/>
    <property type="match status" value="1"/>
</dbReference>
<evidence type="ECO:0000256" key="5">
    <source>
        <dbReference type="ARBA" id="ARBA00022807"/>
    </source>
</evidence>
<feature type="chain" id="PRO_5038405953" description="NlpC/P60 domain-containing protein" evidence="8">
    <location>
        <begin position="19"/>
        <end position="409"/>
    </location>
</feature>
<comment type="similarity">
    <text evidence="1">Belongs to the peptidase C40 family.</text>
</comment>
<keyword evidence="6" id="KW-0175">Coiled coil</keyword>
<gene>
    <name evidence="10" type="ORF">G7081_01650</name>
</gene>
<proteinExistence type="inferred from homology"/>
<evidence type="ECO:0000256" key="1">
    <source>
        <dbReference type="ARBA" id="ARBA00007074"/>
    </source>
</evidence>
<evidence type="ECO:0000256" key="4">
    <source>
        <dbReference type="ARBA" id="ARBA00022801"/>
    </source>
</evidence>
<evidence type="ECO:0000256" key="2">
    <source>
        <dbReference type="ARBA" id="ARBA00022670"/>
    </source>
</evidence>
<evidence type="ECO:0000256" key="3">
    <source>
        <dbReference type="ARBA" id="ARBA00022729"/>
    </source>
</evidence>
<dbReference type="InterPro" id="IPR051202">
    <property type="entry name" value="Peptidase_C40"/>
</dbReference>
<evidence type="ECO:0000313" key="10">
    <source>
        <dbReference type="EMBL" id="QIL45887.1"/>
    </source>
</evidence>
<dbReference type="Pfam" id="PF00877">
    <property type="entry name" value="NLPC_P60"/>
    <property type="match status" value="1"/>
</dbReference>
<feature type="signal peptide" evidence="8">
    <location>
        <begin position="1"/>
        <end position="18"/>
    </location>
</feature>
<feature type="compositionally biased region" description="Basic and acidic residues" evidence="7">
    <location>
        <begin position="229"/>
        <end position="245"/>
    </location>
</feature>
<dbReference type="InterPro" id="IPR038765">
    <property type="entry name" value="Papain-like_cys_pep_sf"/>
</dbReference>
<evidence type="ECO:0000256" key="6">
    <source>
        <dbReference type="SAM" id="Coils"/>
    </source>
</evidence>
<dbReference type="AlphaFoldDB" id="A0A6G8ALL9"/>
<evidence type="ECO:0000256" key="8">
    <source>
        <dbReference type="SAM" id="SignalP"/>
    </source>
</evidence>
<dbReference type="InterPro" id="IPR057309">
    <property type="entry name" value="PcsB_CC"/>
</dbReference>
<dbReference type="PROSITE" id="PS51935">
    <property type="entry name" value="NLPC_P60"/>
    <property type="match status" value="1"/>
</dbReference>
<dbReference type="Gene3D" id="6.10.250.3150">
    <property type="match status" value="1"/>
</dbReference>
<dbReference type="GO" id="GO:0008234">
    <property type="term" value="F:cysteine-type peptidase activity"/>
    <property type="evidence" value="ECO:0007669"/>
    <property type="project" value="UniProtKB-KW"/>
</dbReference>
<feature type="region of interest" description="Disordered" evidence="7">
    <location>
        <begin position="229"/>
        <end position="293"/>
    </location>
</feature>
<evidence type="ECO:0000259" key="9">
    <source>
        <dbReference type="PROSITE" id="PS51935"/>
    </source>
</evidence>
<dbReference type="InterPro" id="IPR000064">
    <property type="entry name" value="NLP_P60_dom"/>
</dbReference>
<dbReference type="KEGG" id="vah:G7081_01650"/>
<keyword evidence="5" id="KW-0788">Thiol protease</keyword>
<dbReference type="RefSeq" id="WP_166006829.1">
    <property type="nucleotide sequence ID" value="NZ_CP049886.1"/>
</dbReference>